<proteinExistence type="predicted"/>
<evidence type="ECO:0000256" key="1">
    <source>
        <dbReference type="SAM" id="MobiDB-lite"/>
    </source>
</evidence>
<feature type="region of interest" description="Disordered" evidence="1">
    <location>
        <begin position="1"/>
        <end position="78"/>
    </location>
</feature>
<organism evidence="2 3">
    <name type="scientific">Phyllotreta striolata</name>
    <name type="common">Striped flea beetle</name>
    <name type="synonym">Crioceris striolata</name>
    <dbReference type="NCBI Taxonomy" id="444603"/>
    <lineage>
        <taxon>Eukaryota</taxon>
        <taxon>Metazoa</taxon>
        <taxon>Ecdysozoa</taxon>
        <taxon>Arthropoda</taxon>
        <taxon>Hexapoda</taxon>
        <taxon>Insecta</taxon>
        <taxon>Pterygota</taxon>
        <taxon>Neoptera</taxon>
        <taxon>Endopterygota</taxon>
        <taxon>Coleoptera</taxon>
        <taxon>Polyphaga</taxon>
        <taxon>Cucujiformia</taxon>
        <taxon>Chrysomeloidea</taxon>
        <taxon>Chrysomelidae</taxon>
        <taxon>Galerucinae</taxon>
        <taxon>Alticini</taxon>
        <taxon>Phyllotreta</taxon>
    </lineage>
</organism>
<dbReference type="AlphaFoldDB" id="A0A9N9TVE1"/>
<feature type="compositionally biased region" description="Low complexity" evidence="1">
    <location>
        <begin position="1"/>
        <end position="17"/>
    </location>
</feature>
<dbReference type="OrthoDB" id="6784530at2759"/>
<dbReference type="EMBL" id="OU900099">
    <property type="protein sequence ID" value="CAG9863562.1"/>
    <property type="molecule type" value="Genomic_DNA"/>
</dbReference>
<keyword evidence="3" id="KW-1185">Reference proteome</keyword>
<feature type="compositionally biased region" description="Low complexity" evidence="1">
    <location>
        <begin position="24"/>
        <end position="39"/>
    </location>
</feature>
<feature type="compositionally biased region" description="Basic and acidic residues" evidence="1">
    <location>
        <begin position="61"/>
        <end position="78"/>
    </location>
</feature>
<accession>A0A9N9TVE1</accession>
<dbReference type="Proteomes" id="UP001153712">
    <property type="component" value="Chromosome 6"/>
</dbReference>
<evidence type="ECO:0000313" key="2">
    <source>
        <dbReference type="EMBL" id="CAG9863562.1"/>
    </source>
</evidence>
<sequence>MNYQQSSKLSAKSQQLQKQRKPTIIRQQQQQQPPSSSTSLKSKCPIPAKRQRPIAKSGVFEARKRKETEEKTTLEQTKTDHWSALKGIKPVAECSKNVKSELTSCLQELQCKRSVYDKRPKPLMAKIINIIAAQDRQCERLEAKRMFEARMQRRKRMMQYHEDEMKSTRNYFEARNNQQEHPKPSLSHEKKVKISSCPNKPKIYQFAMKNTSKSNDKFTTSSNRVARSQKPSIIIPDNPTKCKDSSDSDSALHLLRKFYSDIARSDGRLATTCSPSTDFLELLQRKIDLMFENIHDFEAKTDGNPLNSLDDAELHELIENIEGIL</sequence>
<evidence type="ECO:0000313" key="3">
    <source>
        <dbReference type="Proteomes" id="UP001153712"/>
    </source>
</evidence>
<protein>
    <submittedName>
        <fullName evidence="2">Uncharacterized protein</fullName>
    </submittedName>
</protein>
<reference evidence="2" key="1">
    <citation type="submission" date="2022-01" db="EMBL/GenBank/DDBJ databases">
        <authorList>
            <person name="King R."/>
        </authorList>
    </citation>
    <scope>NUCLEOTIDE SEQUENCE</scope>
</reference>
<gene>
    <name evidence="2" type="ORF">PHYEVI_LOCUS9848</name>
</gene>
<name>A0A9N9TVE1_PHYSR</name>